<keyword evidence="6" id="KW-1185">Reference proteome</keyword>
<feature type="binding site" evidence="1">
    <location>
        <position position="214"/>
    </location>
    <ligand>
        <name>ATP</name>
        <dbReference type="ChEBI" id="CHEBI:30616"/>
    </ligand>
</feature>
<feature type="binding site" evidence="3">
    <location>
        <begin position="218"/>
        <end position="225"/>
    </location>
    <ligand>
        <name>ATP</name>
        <dbReference type="ChEBI" id="CHEBI:30616"/>
    </ligand>
</feature>
<proteinExistence type="predicted"/>
<feature type="binding site" evidence="3">
    <location>
        <begin position="256"/>
        <end position="257"/>
    </location>
    <ligand>
        <name>ATP</name>
        <dbReference type="ChEBI" id="CHEBI:30616"/>
    </ligand>
</feature>
<feature type="active site" evidence="2">
    <location>
        <position position="214"/>
    </location>
</feature>
<feature type="binding site" evidence="1">
    <location>
        <position position="84"/>
    </location>
    <ligand>
        <name>ATP</name>
        <dbReference type="ChEBI" id="CHEBI:30616"/>
    </ligand>
</feature>
<evidence type="ECO:0000259" key="4">
    <source>
        <dbReference type="PROSITE" id="PS51459"/>
    </source>
</evidence>
<dbReference type="InterPro" id="IPR040198">
    <property type="entry name" value="Fido_containing"/>
</dbReference>
<protein>
    <submittedName>
        <fullName evidence="5">Fic family protein</fullName>
    </submittedName>
</protein>
<dbReference type="PANTHER" id="PTHR13504:SF38">
    <property type="entry name" value="FIDO DOMAIN-CONTAINING PROTEIN"/>
    <property type="match status" value="1"/>
</dbReference>
<dbReference type="PROSITE" id="PS51459">
    <property type="entry name" value="FIDO"/>
    <property type="match status" value="1"/>
</dbReference>
<accession>A0A6M8J1V1</accession>
<evidence type="ECO:0000256" key="2">
    <source>
        <dbReference type="PIRSR" id="PIRSR640198-1"/>
    </source>
</evidence>
<keyword evidence="1" id="KW-0067">ATP-binding</keyword>
<dbReference type="InterPro" id="IPR025758">
    <property type="entry name" value="Fic/DOC_N"/>
</dbReference>
<dbReference type="Gene3D" id="1.10.3290.10">
    <property type="entry name" value="Fido-like domain"/>
    <property type="match status" value="1"/>
</dbReference>
<evidence type="ECO:0000313" key="6">
    <source>
        <dbReference type="Proteomes" id="UP000503297"/>
    </source>
</evidence>
<name>A0A6M8J1V1_9ACTN</name>
<sequence>MDIIENGQGFLRQNLHGDMAYASFCPAPLASVAPLSLDDSAARLLAKCSLKLGELQGSLSFVPNAPQYLAMYVRKEALVSSQIEGTQCTFDDILDPRLANRSADVTDVVAYVRALNHATQRLSELPLCIRLLRETHRELLQGTRGAERNPGLVRTSQNWIGTGGCGLSQAAFVPPNIEDMTSALIDLEAFMNDDRETDPLIKAALIHYQFETIHPFLDGNGRLGRLLITLSLMNDGVLSQPLLYPSYQLKLRRSEYYDQLMNVRRTGSYASWVSFFCACMLAAAEDGLESIHSLASLHEESLRKINVGLGRTALNGHAMLSLLEECPLLDVTFATERLGLSRTTVANLMKSFVEMGILQTLNEGRSRYRIYGYEPYLKILRRGASPL</sequence>
<feature type="binding site" evidence="1">
    <location>
        <position position="256"/>
    </location>
    <ligand>
        <name>ATP</name>
        <dbReference type="ChEBI" id="CHEBI:30616"/>
    </ligand>
</feature>
<dbReference type="AlphaFoldDB" id="A0A6M8J1V1"/>
<dbReference type="EMBL" id="CP053716">
    <property type="protein sequence ID" value="QKF07544.1"/>
    <property type="molecule type" value="Genomic_DNA"/>
</dbReference>
<evidence type="ECO:0000256" key="1">
    <source>
        <dbReference type="PIRSR" id="PIRSR038925-1"/>
    </source>
</evidence>
<dbReference type="Pfam" id="PF13784">
    <property type="entry name" value="Fic_N"/>
    <property type="match status" value="1"/>
</dbReference>
<dbReference type="InterPro" id="IPR003812">
    <property type="entry name" value="Fido"/>
</dbReference>
<dbReference type="InterPro" id="IPR026287">
    <property type="entry name" value="SoFic-like"/>
</dbReference>
<dbReference type="SUPFAM" id="SSF140931">
    <property type="entry name" value="Fic-like"/>
    <property type="match status" value="1"/>
</dbReference>
<dbReference type="RefSeq" id="WP_173164741.1">
    <property type="nucleotide sequence ID" value="NZ_CP053716.1"/>
</dbReference>
<organism evidence="5 6">
    <name type="scientific">Berryella wangjianweii</name>
    <dbReference type="NCBI Taxonomy" id="2734634"/>
    <lineage>
        <taxon>Bacteria</taxon>
        <taxon>Bacillati</taxon>
        <taxon>Actinomycetota</taxon>
        <taxon>Coriobacteriia</taxon>
        <taxon>Eggerthellales</taxon>
        <taxon>Eggerthellaceae</taxon>
        <taxon>Berryella</taxon>
    </lineage>
</organism>
<reference evidence="6" key="1">
    <citation type="submission" date="2020-05" db="EMBL/GenBank/DDBJ databases">
        <title>Novel species in genus Nocardioides.</title>
        <authorList>
            <person name="Zhang G."/>
        </authorList>
    </citation>
    <scope>NUCLEOTIDE SEQUENCE [LARGE SCALE GENOMIC DNA]</scope>
    <source>
        <strain evidence="6">zg-1050</strain>
    </source>
</reference>
<dbReference type="Pfam" id="PF02661">
    <property type="entry name" value="Fic"/>
    <property type="match status" value="1"/>
</dbReference>
<dbReference type="KEGG" id="bwa:HLV38_04995"/>
<dbReference type="PIRSF" id="PIRSF038925">
    <property type="entry name" value="AMP-prot_trans"/>
    <property type="match status" value="1"/>
</dbReference>
<dbReference type="Proteomes" id="UP000503297">
    <property type="component" value="Chromosome"/>
</dbReference>
<evidence type="ECO:0000313" key="5">
    <source>
        <dbReference type="EMBL" id="QKF07544.1"/>
    </source>
</evidence>
<feature type="binding site" evidence="1">
    <location>
        <begin position="219"/>
        <end position="225"/>
    </location>
    <ligand>
        <name>ATP</name>
        <dbReference type="ChEBI" id="CHEBI:30616"/>
    </ligand>
</feature>
<feature type="domain" description="Fido" evidence="4">
    <location>
        <begin position="127"/>
        <end position="278"/>
    </location>
</feature>
<dbReference type="InterPro" id="IPR036597">
    <property type="entry name" value="Fido-like_dom_sf"/>
</dbReference>
<keyword evidence="1" id="KW-0547">Nucleotide-binding</keyword>
<evidence type="ECO:0000256" key="3">
    <source>
        <dbReference type="PIRSR" id="PIRSR640198-2"/>
    </source>
</evidence>
<dbReference type="GO" id="GO:0005524">
    <property type="term" value="F:ATP binding"/>
    <property type="evidence" value="ECO:0007669"/>
    <property type="project" value="UniProtKB-KW"/>
</dbReference>
<dbReference type="PANTHER" id="PTHR13504">
    <property type="entry name" value="FIDO DOMAIN-CONTAINING PROTEIN DDB_G0283145"/>
    <property type="match status" value="1"/>
</dbReference>
<gene>
    <name evidence="5" type="ORF">HLV38_04995</name>
</gene>